<proteinExistence type="predicted"/>
<dbReference type="EMBL" id="BKAD01000051">
    <property type="protein sequence ID" value="GEP32149.1"/>
    <property type="molecule type" value="Genomic_DNA"/>
</dbReference>
<reference evidence="1 2" key="1">
    <citation type="submission" date="2019-07" db="EMBL/GenBank/DDBJ databases">
        <title>Whole genome shotgun sequence of Thiobacillus plumbophilus NBRC 107929.</title>
        <authorList>
            <person name="Hosoyama A."/>
            <person name="Uohara A."/>
            <person name="Ohji S."/>
            <person name="Ichikawa N."/>
        </authorList>
    </citation>
    <scope>NUCLEOTIDE SEQUENCE [LARGE SCALE GENOMIC DNA]</scope>
    <source>
        <strain evidence="1 2">NBRC 107929</strain>
    </source>
</reference>
<dbReference type="AlphaFoldDB" id="A0A512LCD7"/>
<name>A0A512LCD7_9PROT</name>
<sequence>MNSRDTDIVAPENIYISIKNLIASTGSSFEFLNCEGGYANSDSLLVPAEDQADLLWAVAKPADAAANAESTWF</sequence>
<keyword evidence="2" id="KW-1185">Reference proteome</keyword>
<organism evidence="1 2">
    <name type="scientific">Sulfuriferula plumbiphila</name>
    <dbReference type="NCBI Taxonomy" id="171865"/>
    <lineage>
        <taxon>Bacteria</taxon>
        <taxon>Pseudomonadati</taxon>
        <taxon>Pseudomonadota</taxon>
        <taxon>Betaproteobacteria</taxon>
        <taxon>Nitrosomonadales</taxon>
        <taxon>Sulfuricellaceae</taxon>
        <taxon>Sulfuriferula</taxon>
    </lineage>
</organism>
<comment type="caution">
    <text evidence="1">The sequence shown here is derived from an EMBL/GenBank/DDBJ whole genome shotgun (WGS) entry which is preliminary data.</text>
</comment>
<protein>
    <submittedName>
        <fullName evidence="1">Uncharacterized protein</fullName>
    </submittedName>
</protein>
<gene>
    <name evidence="1" type="ORF">TPL01_32870</name>
</gene>
<accession>A0A512LCD7</accession>
<evidence type="ECO:0000313" key="1">
    <source>
        <dbReference type="EMBL" id="GEP32149.1"/>
    </source>
</evidence>
<dbReference type="Proteomes" id="UP000321337">
    <property type="component" value="Unassembled WGS sequence"/>
</dbReference>
<evidence type="ECO:0000313" key="2">
    <source>
        <dbReference type="Proteomes" id="UP000321337"/>
    </source>
</evidence>